<sequence length="270" mass="28714">MKRMFFSLAFASAASMSLAQEAVLPDAPTATEVAEQPAPPPANPFAVRAPVADPGEVVDLGDILTISRGFDAWTLGCSVRISSGRRSCSIEQIIIDNGADKGLKSSVKWGIGSSAAKKSLLFIHVTSNFGSESGMRLSFAGVEKTIPQQEWFCSNEGCVTAFPFEGIVQSAIQSTQEIGFGYKVKGPSGELVDVELSGHMGGFEKALQVAATNPFASVAPAPKPAEVKKEEAAAPEKKAVPPQRQAKSAQLPQQKHRQQGERPRPKSELY</sequence>
<proteinExistence type="predicted"/>
<feature type="chain" id="PRO_5029721501" evidence="2">
    <location>
        <begin position="20"/>
        <end position="270"/>
    </location>
</feature>
<keyword evidence="4" id="KW-1185">Reference proteome</keyword>
<evidence type="ECO:0000313" key="4">
    <source>
        <dbReference type="Proteomes" id="UP000464865"/>
    </source>
</evidence>
<accession>A0A7L5BRX6</accession>
<keyword evidence="2" id="KW-0732">Signal</keyword>
<dbReference type="Gene3D" id="2.60.40.1880">
    <property type="entry name" value="Invasion associated locus B (IalB) protein"/>
    <property type="match status" value="1"/>
</dbReference>
<feature type="compositionally biased region" description="Basic and acidic residues" evidence="1">
    <location>
        <begin position="258"/>
        <end position="270"/>
    </location>
</feature>
<feature type="signal peptide" evidence="2">
    <location>
        <begin position="1"/>
        <end position="19"/>
    </location>
</feature>
<evidence type="ECO:0000313" key="3">
    <source>
        <dbReference type="EMBL" id="QIB41648.1"/>
    </source>
</evidence>
<gene>
    <name evidence="3" type="ORF">G3A56_28165</name>
</gene>
<organism evidence="3 4">
    <name type="scientific">Rhizobium oryzihabitans</name>
    <dbReference type="NCBI Taxonomy" id="2267833"/>
    <lineage>
        <taxon>Bacteria</taxon>
        <taxon>Pseudomonadati</taxon>
        <taxon>Pseudomonadota</taxon>
        <taxon>Alphaproteobacteria</taxon>
        <taxon>Hyphomicrobiales</taxon>
        <taxon>Rhizobiaceae</taxon>
        <taxon>Rhizobium/Agrobacterium group</taxon>
        <taxon>Rhizobium</taxon>
    </lineage>
</organism>
<dbReference type="AlphaFoldDB" id="A0A7L5BRX6"/>
<protein>
    <submittedName>
        <fullName evidence="3">Invasion associated locus B family protein</fullName>
    </submittedName>
</protein>
<dbReference type="KEGG" id="roy:G3A56_28165"/>
<evidence type="ECO:0000256" key="2">
    <source>
        <dbReference type="SAM" id="SignalP"/>
    </source>
</evidence>
<name>A0A7L5BRX6_9HYPH</name>
<dbReference type="EMBL" id="CP048640">
    <property type="protein sequence ID" value="QIB41648.1"/>
    <property type="molecule type" value="Genomic_DNA"/>
</dbReference>
<feature type="compositionally biased region" description="Basic and acidic residues" evidence="1">
    <location>
        <begin position="225"/>
        <end position="239"/>
    </location>
</feature>
<geneLocation type="plasmid" evidence="3 4">
    <name>p8</name>
</geneLocation>
<keyword evidence="3" id="KW-0614">Plasmid</keyword>
<feature type="region of interest" description="Disordered" evidence="1">
    <location>
        <begin position="218"/>
        <end position="270"/>
    </location>
</feature>
<evidence type="ECO:0000256" key="1">
    <source>
        <dbReference type="SAM" id="MobiDB-lite"/>
    </source>
</evidence>
<dbReference type="Proteomes" id="UP000464865">
    <property type="component" value="Plasmid p8"/>
</dbReference>
<dbReference type="InterPro" id="IPR038696">
    <property type="entry name" value="IalB_sf"/>
</dbReference>
<reference evidence="3 4" key="1">
    <citation type="submission" date="2020-02" db="EMBL/GenBank/DDBJ databases">
        <title>Plant-Promoting Endophytic Bacterium Rhizobium oryzihabitans sp. nov., Isolated from the Root of Rice.</title>
        <authorList>
            <person name="zhao J."/>
            <person name="Zhang G."/>
        </authorList>
    </citation>
    <scope>NUCLEOTIDE SEQUENCE [LARGE SCALE GENOMIC DNA]</scope>
    <source>
        <strain evidence="3 4">M15</strain>
        <plasmid evidence="3 4">p8</plasmid>
    </source>
</reference>
<dbReference type="RefSeq" id="WP_003501047.1">
    <property type="nucleotide sequence ID" value="NZ_CP048640.1"/>
</dbReference>